<dbReference type="SMART" id="SM00387">
    <property type="entry name" value="HATPase_c"/>
    <property type="match status" value="1"/>
</dbReference>
<dbReference type="HOGENOM" id="CLU_000445_89_18_11"/>
<keyword evidence="6 11" id="KW-0812">Transmembrane</keyword>
<dbReference type="STRING" id="585531.HMPREF0063_11884"/>
<dbReference type="InterPro" id="IPR036097">
    <property type="entry name" value="HisK_dim/P_sf"/>
</dbReference>
<dbReference type="RefSeq" id="WP_007076976.1">
    <property type="nucleotide sequence ID" value="NZ_CM001024.1"/>
</dbReference>
<dbReference type="PROSITE" id="PS50885">
    <property type="entry name" value="HAMP"/>
    <property type="match status" value="1"/>
</dbReference>
<dbReference type="Pfam" id="PF00672">
    <property type="entry name" value="HAMP"/>
    <property type="match status" value="1"/>
</dbReference>
<comment type="subcellular location">
    <subcellularLocation>
        <location evidence="2">Cell membrane</location>
    </subcellularLocation>
</comment>
<feature type="domain" description="HAMP" evidence="13">
    <location>
        <begin position="228"/>
        <end position="280"/>
    </location>
</feature>
<evidence type="ECO:0000256" key="4">
    <source>
        <dbReference type="ARBA" id="ARBA00022553"/>
    </source>
</evidence>
<dbReference type="NCBIfam" id="NF040691">
    <property type="entry name" value="MtrAB_MtrB"/>
    <property type="match status" value="1"/>
</dbReference>
<reference evidence="14" key="1">
    <citation type="submission" date="2010-08" db="EMBL/GenBank/DDBJ databases">
        <authorList>
            <person name="Muzny D."/>
            <person name="Qin X."/>
            <person name="Buhay C."/>
            <person name="Dugan-Rocha S."/>
            <person name="Ding Y."/>
            <person name="Chen G."/>
            <person name="Hawes A."/>
            <person name="Holder M."/>
            <person name="Jhangiani S."/>
            <person name="Johnson A."/>
            <person name="Khan Z."/>
            <person name="Li Z."/>
            <person name="Liu W."/>
            <person name="Liu X."/>
            <person name="Perez L."/>
            <person name="Shen H."/>
            <person name="Wang Q."/>
            <person name="Watt J."/>
            <person name="Xi L."/>
            <person name="Xin Y."/>
            <person name="Zhou J."/>
            <person name="Deng J."/>
            <person name="Jiang H."/>
            <person name="Liu Y."/>
            <person name="Qu J."/>
            <person name="Song X.-Z."/>
            <person name="Zhang L."/>
            <person name="Villasana D."/>
            <person name="Johnson A."/>
            <person name="Liu J."/>
            <person name="Liyanage D."/>
            <person name="Lorensuhewa L."/>
            <person name="Robinson T."/>
            <person name="Song A."/>
            <person name="Song B.-B."/>
            <person name="Dinh H."/>
            <person name="Thornton R."/>
            <person name="Coyle M."/>
            <person name="Francisco L."/>
            <person name="Jackson L."/>
            <person name="Javaid M."/>
            <person name="Korchina V."/>
            <person name="Kovar C."/>
            <person name="Mata R."/>
            <person name="Mathew T."/>
            <person name="Ngo R."/>
            <person name="Nguyen L."/>
            <person name="Nguyen N."/>
            <person name="Okwuonu G."/>
            <person name="Ongeri F."/>
            <person name="Pham C."/>
            <person name="Simmons D."/>
            <person name="Wilczek-Boney K."/>
            <person name="Hale W."/>
            <person name="Jakkamsetti A."/>
            <person name="Pham P."/>
            <person name="Ruth R."/>
            <person name="San Lucas F."/>
            <person name="Warren J."/>
            <person name="Zhang J."/>
            <person name="Zhao Z."/>
            <person name="Zhou C."/>
            <person name="Zhu D."/>
            <person name="Lee S."/>
            <person name="Bess C."/>
            <person name="Blankenburg K."/>
            <person name="Forbes L."/>
            <person name="Fu Q."/>
            <person name="Gubbala S."/>
            <person name="Hirani K."/>
            <person name="Jayaseelan J.C."/>
            <person name="Lara F."/>
            <person name="Munidasa M."/>
            <person name="Palculict T."/>
            <person name="Patil S."/>
            <person name="Pu L.-L."/>
            <person name="Saada N."/>
            <person name="Tang L."/>
            <person name="Weissenberger G."/>
            <person name="Zhu Y."/>
            <person name="Hemphill L."/>
            <person name="Shang Y."/>
            <person name="Youmans B."/>
            <person name="Ayvaz T."/>
            <person name="Ross M."/>
            <person name="Santibanez J."/>
            <person name="Aqrawi P."/>
            <person name="Gross S."/>
            <person name="Joshi V."/>
            <person name="Fowler G."/>
            <person name="Nazareth L."/>
            <person name="Reid J."/>
            <person name="Worley K."/>
            <person name="Petrosino J."/>
            <person name="Highlander S."/>
            <person name="Gibbs R."/>
        </authorList>
    </citation>
    <scope>NUCLEOTIDE SEQUENCE [LARGE SCALE GENOMIC DNA]</scope>
    <source>
        <strain evidence="14">DSM 15272</strain>
    </source>
</reference>
<comment type="catalytic activity">
    <reaction evidence="1">
        <text>ATP + protein L-histidine = ADP + protein N-phospho-L-histidine.</text>
        <dbReference type="EC" id="2.7.13.3"/>
    </reaction>
</comment>
<dbReference type="EMBL" id="ACLF03000006">
    <property type="protein sequence ID" value="EFQ82675.1"/>
    <property type="molecule type" value="Genomic_DNA"/>
</dbReference>
<dbReference type="InterPro" id="IPR050736">
    <property type="entry name" value="Sensor_HK_Regulatory"/>
</dbReference>
<keyword evidence="8 11" id="KW-1133">Transmembrane helix</keyword>
<dbReference type="InterPro" id="IPR003660">
    <property type="entry name" value="HAMP_dom"/>
</dbReference>
<protein>
    <recommendedName>
        <fullName evidence="10">Sensor histidine kinase MtrB</fullName>
        <ecNumber evidence="3">2.7.13.3</ecNumber>
    </recommendedName>
</protein>
<dbReference type="eggNOG" id="COG5002">
    <property type="taxonomic scope" value="Bacteria"/>
</dbReference>
<dbReference type="SUPFAM" id="SSF158472">
    <property type="entry name" value="HAMP domain-like"/>
    <property type="match status" value="1"/>
</dbReference>
<dbReference type="CDD" id="cd06225">
    <property type="entry name" value="HAMP"/>
    <property type="match status" value="1"/>
</dbReference>
<evidence type="ECO:0000259" key="13">
    <source>
        <dbReference type="PROSITE" id="PS50885"/>
    </source>
</evidence>
<keyword evidence="15" id="KW-1185">Reference proteome</keyword>
<gene>
    <name evidence="14" type="ORF">HMPREF0063_11884</name>
</gene>
<keyword evidence="11" id="KW-0472">Membrane</keyword>
<dbReference type="InterPro" id="IPR005467">
    <property type="entry name" value="His_kinase_dom"/>
</dbReference>
<dbReference type="FunFam" id="1.10.287.130:FF:000010">
    <property type="entry name" value="Two-component sensor histidine kinase"/>
    <property type="match status" value="1"/>
</dbReference>
<evidence type="ECO:0000256" key="2">
    <source>
        <dbReference type="ARBA" id="ARBA00004236"/>
    </source>
</evidence>
<organism evidence="14 15">
    <name type="scientific">Aeromicrobium marinum DSM 15272</name>
    <dbReference type="NCBI Taxonomy" id="585531"/>
    <lineage>
        <taxon>Bacteria</taxon>
        <taxon>Bacillati</taxon>
        <taxon>Actinomycetota</taxon>
        <taxon>Actinomycetes</taxon>
        <taxon>Propionibacteriales</taxon>
        <taxon>Nocardioidaceae</taxon>
        <taxon>Aeromicrobium</taxon>
    </lineage>
</organism>
<dbReference type="CDD" id="cd00075">
    <property type="entry name" value="HATPase"/>
    <property type="match status" value="1"/>
</dbReference>
<dbReference type="InterPro" id="IPR047669">
    <property type="entry name" value="MtrAB_MtrB"/>
</dbReference>
<dbReference type="PRINTS" id="PR00344">
    <property type="entry name" value="BCTRLSENSOR"/>
</dbReference>
<dbReference type="Pfam" id="PF00512">
    <property type="entry name" value="HisKA"/>
    <property type="match status" value="1"/>
</dbReference>
<dbReference type="SUPFAM" id="SSF47384">
    <property type="entry name" value="Homodimeric domain of signal transducing histidine kinase"/>
    <property type="match status" value="1"/>
</dbReference>
<dbReference type="Gene3D" id="3.30.565.10">
    <property type="entry name" value="Histidine kinase-like ATPase, C-terminal domain"/>
    <property type="match status" value="1"/>
</dbReference>
<evidence type="ECO:0000259" key="12">
    <source>
        <dbReference type="PROSITE" id="PS50109"/>
    </source>
</evidence>
<evidence type="ECO:0000313" key="14">
    <source>
        <dbReference type="EMBL" id="EFQ82675.1"/>
    </source>
</evidence>
<evidence type="ECO:0000256" key="6">
    <source>
        <dbReference type="ARBA" id="ARBA00022692"/>
    </source>
</evidence>
<sequence>MKIRGSGRVAVRRGAGALVGAWRRSVQLRVVASTVVLSALAIGLTGWALLGSVAEGLAEDRRVSAVAEARTGFDRAQEQLDAALDTEPGAASQTIAQMVGSVTVRGDAPQQGQVVVEGPLSEGASAAPVLSSGAVSPGSVPQDLARSVRGGEGVYWRYSELTAADRTTPSVVVGSRLLAPATGDQYAMYYVFSLEQQQSTLALVRNALGVGGVVMVLLVGGVAGLVSRQVLDPVRLARRIAERFAAGNLEERMHVRGEDDIARLSTSLNQMASSLQTQIRRLENLSRLQQRFVSDVSHELRTPLTTVQMAGEVLFEARSRFDPGTARAAELLMGELDRFETLLSDLLDLSRFDAGAAQLELDDVDVAHEAALVEHHPIVQRKAISVRFEGVHTPAVVAADVRRVDRILRNLAANAATYSGSDELLVRVAQNDECVSVGIRDFGVGLSAEEAARVFDRFWRADPARAHGGTGLGLPISREDATLHGGTLHVWARPGQGTEFILTLPKAGGSADRPALVSELAPVVGGQGR</sequence>
<feature type="transmembrane region" description="Helical" evidence="11">
    <location>
        <begin position="30"/>
        <end position="50"/>
    </location>
</feature>
<keyword evidence="4" id="KW-0597">Phosphoprotein</keyword>
<name>E2SDU8_9ACTN</name>
<evidence type="ECO:0000256" key="10">
    <source>
        <dbReference type="ARBA" id="ARBA00035305"/>
    </source>
</evidence>
<dbReference type="GO" id="GO:0005886">
    <property type="term" value="C:plasma membrane"/>
    <property type="evidence" value="ECO:0007669"/>
    <property type="project" value="UniProtKB-SubCell"/>
</dbReference>
<keyword evidence="7 14" id="KW-0418">Kinase</keyword>
<keyword evidence="9" id="KW-0902">Two-component regulatory system</keyword>
<comment type="caution">
    <text evidence="14">The sequence shown here is derived from an EMBL/GenBank/DDBJ whole genome shotgun (WGS) entry which is preliminary data.</text>
</comment>
<dbReference type="PANTHER" id="PTHR43711:SF1">
    <property type="entry name" value="HISTIDINE KINASE 1"/>
    <property type="match status" value="1"/>
</dbReference>
<dbReference type="EC" id="2.7.13.3" evidence="3"/>
<dbReference type="Gene3D" id="1.10.287.130">
    <property type="match status" value="1"/>
</dbReference>
<dbReference type="InterPro" id="IPR036890">
    <property type="entry name" value="HATPase_C_sf"/>
</dbReference>
<evidence type="ECO:0000256" key="3">
    <source>
        <dbReference type="ARBA" id="ARBA00012438"/>
    </source>
</evidence>
<dbReference type="InterPro" id="IPR003661">
    <property type="entry name" value="HisK_dim/P_dom"/>
</dbReference>
<evidence type="ECO:0000256" key="1">
    <source>
        <dbReference type="ARBA" id="ARBA00000085"/>
    </source>
</evidence>
<keyword evidence="5" id="KW-0808">Transferase</keyword>
<dbReference type="GO" id="GO:0000155">
    <property type="term" value="F:phosphorelay sensor kinase activity"/>
    <property type="evidence" value="ECO:0007669"/>
    <property type="project" value="InterPro"/>
</dbReference>
<dbReference type="OrthoDB" id="9786919at2"/>
<evidence type="ECO:0000256" key="5">
    <source>
        <dbReference type="ARBA" id="ARBA00022679"/>
    </source>
</evidence>
<evidence type="ECO:0000256" key="7">
    <source>
        <dbReference type="ARBA" id="ARBA00022777"/>
    </source>
</evidence>
<dbReference type="PROSITE" id="PS50109">
    <property type="entry name" value="HIS_KIN"/>
    <property type="match status" value="1"/>
</dbReference>
<dbReference type="InterPro" id="IPR003594">
    <property type="entry name" value="HATPase_dom"/>
</dbReference>
<accession>E2SDU8</accession>
<evidence type="ECO:0000256" key="8">
    <source>
        <dbReference type="ARBA" id="ARBA00022989"/>
    </source>
</evidence>
<dbReference type="AlphaFoldDB" id="E2SDU8"/>
<feature type="domain" description="Histidine kinase" evidence="12">
    <location>
        <begin position="295"/>
        <end position="508"/>
    </location>
</feature>
<dbReference type="Pfam" id="PF02518">
    <property type="entry name" value="HATPase_c"/>
    <property type="match status" value="1"/>
</dbReference>
<evidence type="ECO:0000256" key="9">
    <source>
        <dbReference type="ARBA" id="ARBA00023012"/>
    </source>
</evidence>
<dbReference type="InterPro" id="IPR004358">
    <property type="entry name" value="Sig_transdc_His_kin-like_C"/>
</dbReference>
<dbReference type="SUPFAM" id="SSF55874">
    <property type="entry name" value="ATPase domain of HSP90 chaperone/DNA topoisomerase II/histidine kinase"/>
    <property type="match status" value="1"/>
</dbReference>
<dbReference type="SMART" id="SM00388">
    <property type="entry name" value="HisKA"/>
    <property type="match status" value="1"/>
</dbReference>
<dbReference type="PANTHER" id="PTHR43711">
    <property type="entry name" value="TWO-COMPONENT HISTIDINE KINASE"/>
    <property type="match status" value="1"/>
</dbReference>
<proteinExistence type="predicted"/>
<evidence type="ECO:0000256" key="11">
    <source>
        <dbReference type="SAM" id="Phobius"/>
    </source>
</evidence>
<evidence type="ECO:0000313" key="15">
    <source>
        <dbReference type="Proteomes" id="UP000003111"/>
    </source>
</evidence>
<dbReference type="Proteomes" id="UP000003111">
    <property type="component" value="Unassembled WGS sequence"/>
</dbReference>
<dbReference type="CDD" id="cd00082">
    <property type="entry name" value="HisKA"/>
    <property type="match status" value="1"/>
</dbReference>
<dbReference type="Gene3D" id="6.10.340.10">
    <property type="match status" value="1"/>
</dbReference>
<dbReference type="SMART" id="SM00304">
    <property type="entry name" value="HAMP"/>
    <property type="match status" value="1"/>
</dbReference>